<accession>A0A1W6N5P4</accession>
<dbReference type="HAMAP" id="MF_00771">
    <property type="entry name" value="UPF0310"/>
    <property type="match status" value="1"/>
</dbReference>
<dbReference type="EMBL" id="CP008743">
    <property type="protein sequence ID" value="ARN85131.1"/>
    <property type="molecule type" value="Genomic_DNA"/>
</dbReference>
<keyword evidence="4" id="KW-1185">Reference proteome</keyword>
<dbReference type="SUPFAM" id="SSF88697">
    <property type="entry name" value="PUA domain-like"/>
    <property type="match status" value="1"/>
</dbReference>
<evidence type="ECO:0000313" key="3">
    <source>
        <dbReference type="EMBL" id="ARN85131.1"/>
    </source>
</evidence>
<dbReference type="NCBIfam" id="NF002616">
    <property type="entry name" value="PRK02268.1-2"/>
    <property type="match status" value="1"/>
</dbReference>
<dbReference type="Pfam" id="PF01878">
    <property type="entry name" value="EVE"/>
    <property type="match status" value="1"/>
</dbReference>
<feature type="domain" description="EVE" evidence="2">
    <location>
        <begin position="3"/>
        <end position="134"/>
    </location>
</feature>
<reference evidence="3 4" key="1">
    <citation type="submission" date="2014-06" db="EMBL/GenBank/DDBJ databases">
        <title>The genome of the endonuclear symbiont Nucleicultrix amoebiphila.</title>
        <authorList>
            <person name="Schulz F."/>
            <person name="Horn M."/>
        </authorList>
    </citation>
    <scope>NUCLEOTIDE SEQUENCE [LARGE SCALE GENOMIC DNA]</scope>
    <source>
        <strain evidence="3 4">FS5</strain>
    </source>
</reference>
<evidence type="ECO:0000313" key="4">
    <source>
        <dbReference type="Proteomes" id="UP000237351"/>
    </source>
</evidence>
<dbReference type="Proteomes" id="UP000237351">
    <property type="component" value="Chromosome"/>
</dbReference>
<dbReference type="STRING" id="1414854.GQ61_07370"/>
<dbReference type="InterPro" id="IPR022996">
    <property type="entry name" value="UPF0310"/>
</dbReference>
<dbReference type="InterPro" id="IPR015947">
    <property type="entry name" value="PUA-like_sf"/>
</dbReference>
<name>A0A1W6N5P4_9PROT</name>
<protein>
    <recommendedName>
        <fullName evidence="1">UPF0310 protein GQ61_07370</fullName>
    </recommendedName>
</protein>
<comment type="similarity">
    <text evidence="1">Belongs to the UPF0310 family.</text>
</comment>
<dbReference type="RefSeq" id="WP_085784668.1">
    <property type="nucleotide sequence ID" value="NZ_CP008743.1"/>
</dbReference>
<organism evidence="3 4">
    <name type="scientific">Candidatus Nucleicultrix amoebiphila FS5</name>
    <dbReference type="NCBI Taxonomy" id="1414854"/>
    <lineage>
        <taxon>Bacteria</taxon>
        <taxon>Pseudomonadati</taxon>
        <taxon>Pseudomonadota</taxon>
        <taxon>Alphaproteobacteria</taxon>
        <taxon>Holosporales</taxon>
        <taxon>Candidatus Nucleicultricaceae</taxon>
        <taxon>Candidatus Nucleicultrix</taxon>
    </lineage>
</organism>
<gene>
    <name evidence="3" type="ORF">GQ61_07370</name>
</gene>
<evidence type="ECO:0000256" key="1">
    <source>
        <dbReference type="HAMAP-Rule" id="MF_00771"/>
    </source>
</evidence>
<sequence length="144" mass="16482">MRKYWVAIASAEHVRLGRLHGFMQVCHGKSGPLKRIHPGDLVVYYSPTLEFGGKNKLQAFTAIGIVKPRAAYQVMMDKGFHPYRLDVSWAQSQDASIYPLLELLDFSQGKKNWGYLLRFGLFEVKEKDMAIIAKAMQAYEQLMK</sequence>
<dbReference type="Gene3D" id="3.10.590.10">
    <property type="entry name" value="ph1033 like domains"/>
    <property type="match status" value="1"/>
</dbReference>
<dbReference type="CDD" id="cd21132">
    <property type="entry name" value="EVE-like"/>
    <property type="match status" value="1"/>
</dbReference>
<dbReference type="OrthoDB" id="9793567at2"/>
<dbReference type="AlphaFoldDB" id="A0A1W6N5P4"/>
<proteinExistence type="inferred from homology"/>
<evidence type="ECO:0000259" key="2">
    <source>
        <dbReference type="Pfam" id="PF01878"/>
    </source>
</evidence>
<dbReference type="KEGG" id="naf:GQ61_07370"/>
<dbReference type="InterPro" id="IPR002740">
    <property type="entry name" value="EVE_domain"/>
</dbReference>